<keyword evidence="2" id="KW-1185">Reference proteome</keyword>
<evidence type="ECO:0000313" key="1">
    <source>
        <dbReference type="EMBL" id="GIY08615.1"/>
    </source>
</evidence>
<evidence type="ECO:0008006" key="3">
    <source>
        <dbReference type="Google" id="ProtNLM"/>
    </source>
</evidence>
<organism evidence="1 2">
    <name type="scientific">Caerostris extrusa</name>
    <name type="common">Bark spider</name>
    <name type="synonym">Caerostris bankana</name>
    <dbReference type="NCBI Taxonomy" id="172846"/>
    <lineage>
        <taxon>Eukaryota</taxon>
        <taxon>Metazoa</taxon>
        <taxon>Ecdysozoa</taxon>
        <taxon>Arthropoda</taxon>
        <taxon>Chelicerata</taxon>
        <taxon>Arachnida</taxon>
        <taxon>Araneae</taxon>
        <taxon>Araneomorphae</taxon>
        <taxon>Entelegynae</taxon>
        <taxon>Araneoidea</taxon>
        <taxon>Araneidae</taxon>
        <taxon>Caerostris</taxon>
    </lineage>
</organism>
<dbReference type="Proteomes" id="UP001054945">
    <property type="component" value="Unassembled WGS sequence"/>
</dbReference>
<dbReference type="EMBL" id="BPLR01006272">
    <property type="protein sequence ID" value="GIY08615.1"/>
    <property type="molecule type" value="Genomic_DNA"/>
</dbReference>
<dbReference type="AlphaFoldDB" id="A0AAV4QKM6"/>
<evidence type="ECO:0000313" key="2">
    <source>
        <dbReference type="Proteomes" id="UP001054945"/>
    </source>
</evidence>
<name>A0AAV4QKM6_CAEEX</name>
<reference evidence="1 2" key="1">
    <citation type="submission" date="2021-06" db="EMBL/GenBank/DDBJ databases">
        <title>Caerostris extrusa draft genome.</title>
        <authorList>
            <person name="Kono N."/>
            <person name="Arakawa K."/>
        </authorList>
    </citation>
    <scope>NUCLEOTIDE SEQUENCE [LARGE SCALE GENOMIC DNA]</scope>
</reference>
<sequence length="94" mass="11092">MAYKKSNYFPDLNNKRGSFSHMSERKEKGKILKDIRTQRRSIINYYHIVIAHREMSMAIGKARVPKILLRVAMLGPDTPSHRRQGRVKCRKPRK</sequence>
<accession>A0AAV4QKM6</accession>
<comment type="caution">
    <text evidence="1">The sequence shown here is derived from an EMBL/GenBank/DDBJ whole genome shotgun (WGS) entry which is preliminary data.</text>
</comment>
<protein>
    <recommendedName>
        <fullName evidence="3">Ribosomal protein S11</fullName>
    </recommendedName>
</protein>
<gene>
    <name evidence="1" type="ORF">CEXT_576221</name>
</gene>
<proteinExistence type="predicted"/>